<dbReference type="PANTHER" id="PTHR30298:SF0">
    <property type="entry name" value="PROTEIN YBFL-RELATED"/>
    <property type="match status" value="1"/>
</dbReference>
<evidence type="ECO:0000259" key="1">
    <source>
        <dbReference type="Pfam" id="PF01609"/>
    </source>
</evidence>
<protein>
    <recommendedName>
        <fullName evidence="1">Transposase IS4-like domain-containing protein</fullName>
    </recommendedName>
</protein>
<dbReference type="InterPro" id="IPR047647">
    <property type="entry name" value="ISAs1_transpos"/>
</dbReference>
<dbReference type="PANTHER" id="PTHR30298">
    <property type="entry name" value="H REPEAT-ASSOCIATED PREDICTED TRANSPOSASE"/>
    <property type="match status" value="1"/>
</dbReference>
<dbReference type="GO" id="GO:0006313">
    <property type="term" value="P:DNA transposition"/>
    <property type="evidence" value="ECO:0007669"/>
    <property type="project" value="InterPro"/>
</dbReference>
<reference evidence="2 3" key="1">
    <citation type="submission" date="2018-02" db="EMBL/GenBank/DDBJ databases">
        <authorList>
            <person name="Cohen D.B."/>
            <person name="Kent A.D."/>
        </authorList>
    </citation>
    <scope>NUCLEOTIDE SEQUENCE [LARGE SCALE GENOMIC DNA]</scope>
    <source>
        <strain evidence="2 3">ULC007</strain>
    </source>
</reference>
<dbReference type="RefSeq" id="WP_146135838.1">
    <property type="nucleotide sequence ID" value="NZ_PVWG01000040.1"/>
</dbReference>
<organism evidence="2 3">
    <name type="scientific">Phormidesmis priestleyi ULC007</name>
    <dbReference type="NCBI Taxonomy" id="1920490"/>
    <lineage>
        <taxon>Bacteria</taxon>
        <taxon>Bacillati</taxon>
        <taxon>Cyanobacteriota</taxon>
        <taxon>Cyanophyceae</taxon>
        <taxon>Leptolyngbyales</taxon>
        <taxon>Leptolyngbyaceae</taxon>
        <taxon>Phormidesmis</taxon>
    </lineage>
</organism>
<dbReference type="Proteomes" id="UP000238634">
    <property type="component" value="Unassembled WGS sequence"/>
</dbReference>
<evidence type="ECO:0000313" key="3">
    <source>
        <dbReference type="Proteomes" id="UP000238634"/>
    </source>
</evidence>
<dbReference type="InterPro" id="IPR051698">
    <property type="entry name" value="Transposase_11-like"/>
</dbReference>
<dbReference type="NCBIfam" id="NF033564">
    <property type="entry name" value="transpos_ISAs1"/>
    <property type="match status" value="1"/>
</dbReference>
<dbReference type="GO" id="GO:0003677">
    <property type="term" value="F:DNA binding"/>
    <property type="evidence" value="ECO:0007669"/>
    <property type="project" value="InterPro"/>
</dbReference>
<feature type="non-terminal residue" evidence="2">
    <location>
        <position position="288"/>
    </location>
</feature>
<proteinExistence type="predicted"/>
<feature type="domain" description="Transposase IS4-like" evidence="1">
    <location>
        <begin position="12"/>
        <end position="205"/>
    </location>
</feature>
<comment type="caution">
    <text evidence="2">The sequence shown here is derived from an EMBL/GenBank/DDBJ whole genome shotgun (WGS) entry which is preliminary data.</text>
</comment>
<dbReference type="InterPro" id="IPR002559">
    <property type="entry name" value="Transposase_11"/>
</dbReference>
<sequence>MHSGWGQHARANFASLVSVYGQSVGVVRLELMDNAKESEIGVAKRLLEVVTSTPTLAQSLPLSFSLDALPTQVETLDLLEARHCHYLVSLKANQKKLYDQMRSLLHHATPLSQTTHTETLHGQQTQRTVQVYHVPDDLPQRWAKAGITRIVWVIRQGTRAGKPFAEEQCYLSNLCLDATIFLDLTRSHWQIENGLHWVKDVTLQEDDPPRRGGYAPISWAIFNSVSDYLSPSFRVPNDPRLHPRTRQSGASGFSLANLKPPCPSAKKGGFVLLIFNLAMSYFCGRLPS</sequence>
<evidence type="ECO:0000313" key="2">
    <source>
        <dbReference type="EMBL" id="PSB16568.1"/>
    </source>
</evidence>
<gene>
    <name evidence="2" type="ORF">C7B65_21390</name>
</gene>
<dbReference type="AlphaFoldDB" id="A0A2T1D7W3"/>
<name>A0A2T1D7W3_9CYAN</name>
<dbReference type="Pfam" id="PF01609">
    <property type="entry name" value="DDE_Tnp_1"/>
    <property type="match status" value="1"/>
</dbReference>
<keyword evidence="3" id="KW-1185">Reference proteome</keyword>
<dbReference type="GO" id="GO:0004803">
    <property type="term" value="F:transposase activity"/>
    <property type="evidence" value="ECO:0007669"/>
    <property type="project" value="InterPro"/>
</dbReference>
<reference evidence="2 3" key="2">
    <citation type="submission" date="2018-03" db="EMBL/GenBank/DDBJ databases">
        <title>The ancient ancestry and fast evolution of plastids.</title>
        <authorList>
            <person name="Moore K.R."/>
            <person name="Magnabosco C."/>
            <person name="Momper L."/>
            <person name="Gold D.A."/>
            <person name="Bosak T."/>
            <person name="Fournier G.P."/>
        </authorList>
    </citation>
    <scope>NUCLEOTIDE SEQUENCE [LARGE SCALE GENOMIC DNA]</scope>
    <source>
        <strain evidence="2 3">ULC007</strain>
    </source>
</reference>
<accession>A0A2T1D7W3</accession>
<dbReference type="EMBL" id="PVWG01000040">
    <property type="protein sequence ID" value="PSB16568.1"/>
    <property type="molecule type" value="Genomic_DNA"/>
</dbReference>